<evidence type="ECO:0000256" key="8">
    <source>
        <dbReference type="ARBA" id="ARBA00022989"/>
    </source>
</evidence>
<dbReference type="InterPro" id="IPR005467">
    <property type="entry name" value="His_kinase_dom"/>
</dbReference>
<evidence type="ECO:0000256" key="6">
    <source>
        <dbReference type="ARBA" id="ARBA00022692"/>
    </source>
</evidence>
<dbReference type="Pfam" id="PF02518">
    <property type="entry name" value="HATPase_c"/>
    <property type="match status" value="1"/>
</dbReference>
<organism evidence="13 14">
    <name type="scientific">Ruminococcus gauvreauii</name>
    <dbReference type="NCBI Taxonomy" id="438033"/>
    <lineage>
        <taxon>Bacteria</taxon>
        <taxon>Bacillati</taxon>
        <taxon>Bacillota</taxon>
        <taxon>Clostridia</taxon>
        <taxon>Eubacteriales</taxon>
        <taxon>Oscillospiraceae</taxon>
        <taxon>Ruminococcus</taxon>
    </lineage>
</organism>
<dbReference type="InterPro" id="IPR036890">
    <property type="entry name" value="HATPase_C_sf"/>
</dbReference>
<keyword evidence="10 11" id="KW-0472">Membrane</keyword>
<feature type="transmembrane region" description="Helical" evidence="11">
    <location>
        <begin position="37"/>
        <end position="58"/>
    </location>
</feature>
<keyword evidence="8 11" id="KW-1133">Transmembrane helix</keyword>
<keyword evidence="7 13" id="KW-0418">Kinase</keyword>
<dbReference type="GO" id="GO:0016301">
    <property type="term" value="F:kinase activity"/>
    <property type="evidence" value="ECO:0007669"/>
    <property type="project" value="UniProtKB-KW"/>
</dbReference>
<dbReference type="PANTHER" id="PTHR45453">
    <property type="entry name" value="PHOSPHATE REGULON SENSOR PROTEIN PHOR"/>
    <property type="match status" value="1"/>
</dbReference>
<dbReference type="RefSeq" id="WP_049898053.1">
    <property type="nucleotide sequence ID" value="NZ_CABLBR010000005.1"/>
</dbReference>
<dbReference type="InterPro" id="IPR050351">
    <property type="entry name" value="BphY/WalK/GraS-like"/>
</dbReference>
<dbReference type="SMART" id="SM00387">
    <property type="entry name" value="HATPase_c"/>
    <property type="match status" value="1"/>
</dbReference>
<evidence type="ECO:0000256" key="2">
    <source>
        <dbReference type="ARBA" id="ARBA00004651"/>
    </source>
</evidence>
<evidence type="ECO:0000256" key="9">
    <source>
        <dbReference type="ARBA" id="ARBA00023012"/>
    </source>
</evidence>
<dbReference type="PROSITE" id="PS50109">
    <property type="entry name" value="HIS_KIN"/>
    <property type="match status" value="1"/>
</dbReference>
<evidence type="ECO:0000313" key="14">
    <source>
        <dbReference type="Proteomes" id="UP001060164"/>
    </source>
</evidence>
<gene>
    <name evidence="13" type="ORF">NQ502_00060</name>
</gene>
<name>A0ABY5VHI0_9FIRM</name>
<evidence type="ECO:0000256" key="11">
    <source>
        <dbReference type="SAM" id="Phobius"/>
    </source>
</evidence>
<evidence type="ECO:0000256" key="3">
    <source>
        <dbReference type="ARBA" id="ARBA00012438"/>
    </source>
</evidence>
<comment type="subcellular location">
    <subcellularLocation>
        <location evidence="2">Cell membrane</location>
        <topology evidence="2">Multi-pass membrane protein</topology>
    </subcellularLocation>
</comment>
<evidence type="ECO:0000256" key="5">
    <source>
        <dbReference type="ARBA" id="ARBA00022679"/>
    </source>
</evidence>
<proteinExistence type="predicted"/>
<evidence type="ECO:0000256" key="1">
    <source>
        <dbReference type="ARBA" id="ARBA00000085"/>
    </source>
</evidence>
<keyword evidence="5" id="KW-0808">Transferase</keyword>
<feature type="transmembrane region" description="Helical" evidence="11">
    <location>
        <begin position="12"/>
        <end position="31"/>
    </location>
</feature>
<sequence length="342" mass="40115">MNGWLYIREHSITALIQLLGLGAACFYLRALKLSWPQISPLFFTCLAFFLLYHAVHYLRRKTYFRRLALLIQNLDEKYLFTQVWKASDGYEDAAYYCLLKECTRSMLEQVETSRRNSREYREWLETYVHDMKQPISSIRLISERSKTPDGRAVLLELENMNHLLEQVLYYGRNESRSSDLLIRRVNISAILNQCLSMNKQLLIQNHVRLHLPDAAPDVYGDEKALLFLLNQIVYNAVTYLDKPEPELCFHYLVHGDFLHFYIRDNGCGIADEDLPRLFEKGFTGKNGRKNRHSTGMGLYLCKKTADRMGIRIRVDTAENIYTEVCLILPLQIPADQHQFFRK</sequence>
<keyword evidence="9" id="KW-0902">Two-component regulatory system</keyword>
<feature type="domain" description="Histidine kinase" evidence="12">
    <location>
        <begin position="126"/>
        <end position="332"/>
    </location>
</feature>
<evidence type="ECO:0000259" key="12">
    <source>
        <dbReference type="PROSITE" id="PS50109"/>
    </source>
</evidence>
<dbReference type="PANTHER" id="PTHR45453:SF2">
    <property type="entry name" value="HISTIDINE KINASE"/>
    <property type="match status" value="1"/>
</dbReference>
<protein>
    <recommendedName>
        <fullName evidence="3">histidine kinase</fullName>
        <ecNumber evidence="3">2.7.13.3</ecNumber>
    </recommendedName>
</protein>
<evidence type="ECO:0000313" key="13">
    <source>
        <dbReference type="EMBL" id="UWP59498.1"/>
    </source>
</evidence>
<evidence type="ECO:0000256" key="7">
    <source>
        <dbReference type="ARBA" id="ARBA00022777"/>
    </source>
</evidence>
<dbReference type="Gene3D" id="3.30.565.10">
    <property type="entry name" value="Histidine kinase-like ATPase, C-terminal domain"/>
    <property type="match status" value="1"/>
</dbReference>
<reference evidence="13" key="1">
    <citation type="journal article" date="2022" name="Cell">
        <title>Design, construction, and in vivo augmentation of a complex gut microbiome.</title>
        <authorList>
            <person name="Cheng A.G."/>
            <person name="Ho P.Y."/>
            <person name="Aranda-Diaz A."/>
            <person name="Jain S."/>
            <person name="Yu F.B."/>
            <person name="Meng X."/>
            <person name="Wang M."/>
            <person name="Iakiviak M."/>
            <person name="Nagashima K."/>
            <person name="Zhao A."/>
            <person name="Murugkar P."/>
            <person name="Patil A."/>
            <person name="Atabakhsh K."/>
            <person name="Weakley A."/>
            <person name="Yan J."/>
            <person name="Brumbaugh A.R."/>
            <person name="Higginbottom S."/>
            <person name="Dimas A."/>
            <person name="Shiver A.L."/>
            <person name="Deutschbauer A."/>
            <person name="Neff N."/>
            <person name="Sonnenburg J.L."/>
            <person name="Huang K.C."/>
            <person name="Fischbach M.A."/>
        </authorList>
    </citation>
    <scope>NUCLEOTIDE SEQUENCE</scope>
    <source>
        <strain evidence="13">DSM 19829</strain>
    </source>
</reference>
<dbReference type="Proteomes" id="UP001060164">
    <property type="component" value="Chromosome"/>
</dbReference>
<evidence type="ECO:0000256" key="4">
    <source>
        <dbReference type="ARBA" id="ARBA00022475"/>
    </source>
</evidence>
<accession>A0ABY5VHI0</accession>
<dbReference type="EMBL" id="CP102290">
    <property type="protein sequence ID" value="UWP59498.1"/>
    <property type="molecule type" value="Genomic_DNA"/>
</dbReference>
<dbReference type="InterPro" id="IPR003594">
    <property type="entry name" value="HATPase_dom"/>
</dbReference>
<keyword evidence="6 11" id="KW-0812">Transmembrane</keyword>
<keyword evidence="4" id="KW-1003">Cell membrane</keyword>
<dbReference type="EC" id="2.7.13.3" evidence="3"/>
<comment type="catalytic activity">
    <reaction evidence="1">
        <text>ATP + protein L-histidine = ADP + protein N-phospho-L-histidine.</text>
        <dbReference type="EC" id="2.7.13.3"/>
    </reaction>
</comment>
<dbReference type="SUPFAM" id="SSF55874">
    <property type="entry name" value="ATPase domain of HSP90 chaperone/DNA topoisomerase II/histidine kinase"/>
    <property type="match status" value="1"/>
</dbReference>
<evidence type="ECO:0000256" key="10">
    <source>
        <dbReference type="ARBA" id="ARBA00023136"/>
    </source>
</evidence>
<keyword evidence="14" id="KW-1185">Reference proteome</keyword>